<comment type="caution">
    <text evidence="9">The sequence shown here is derived from an EMBL/GenBank/DDBJ whole genome shotgun (WGS) entry which is preliminary data.</text>
</comment>
<dbReference type="GO" id="GO:0030134">
    <property type="term" value="C:COPII-coated ER to Golgi transport vesicle"/>
    <property type="evidence" value="ECO:0007669"/>
    <property type="project" value="TreeGrafter"/>
</dbReference>
<feature type="transmembrane region" description="Helical" evidence="6">
    <location>
        <begin position="320"/>
        <end position="341"/>
    </location>
</feature>
<evidence type="ECO:0000259" key="8">
    <source>
        <dbReference type="Pfam" id="PF13850"/>
    </source>
</evidence>
<reference evidence="9" key="1">
    <citation type="submission" date="2022-03" db="EMBL/GenBank/DDBJ databases">
        <authorList>
            <person name="Tunstrom K."/>
        </authorList>
    </citation>
    <scope>NUCLEOTIDE SEQUENCE</scope>
</reference>
<comment type="similarity">
    <text evidence="2">Belongs to the ERGIC family.</text>
</comment>
<dbReference type="Pfam" id="PF07970">
    <property type="entry name" value="COPIIcoated_ERV"/>
    <property type="match status" value="1"/>
</dbReference>
<evidence type="ECO:0000256" key="4">
    <source>
        <dbReference type="ARBA" id="ARBA00022989"/>
    </source>
</evidence>
<dbReference type="Proteomes" id="UP001153954">
    <property type="component" value="Unassembled WGS sequence"/>
</dbReference>
<evidence type="ECO:0000256" key="6">
    <source>
        <dbReference type="SAM" id="Phobius"/>
    </source>
</evidence>
<organism evidence="9 10">
    <name type="scientific">Euphydryas editha</name>
    <name type="common">Edith's checkerspot</name>
    <dbReference type="NCBI Taxonomy" id="104508"/>
    <lineage>
        <taxon>Eukaryota</taxon>
        <taxon>Metazoa</taxon>
        <taxon>Ecdysozoa</taxon>
        <taxon>Arthropoda</taxon>
        <taxon>Hexapoda</taxon>
        <taxon>Insecta</taxon>
        <taxon>Pterygota</taxon>
        <taxon>Neoptera</taxon>
        <taxon>Endopterygota</taxon>
        <taxon>Lepidoptera</taxon>
        <taxon>Glossata</taxon>
        <taxon>Ditrysia</taxon>
        <taxon>Papilionoidea</taxon>
        <taxon>Nymphalidae</taxon>
        <taxon>Nymphalinae</taxon>
        <taxon>Euphydryas</taxon>
    </lineage>
</organism>
<keyword evidence="5 6" id="KW-0472">Membrane</keyword>
<dbReference type="PANTHER" id="PTHR10984:SF30">
    <property type="entry name" value="ENDOPLASMIC RETICULUM-GOLGI INTERMEDIATE COMPARTMENT PROTEIN 2"/>
    <property type="match status" value="1"/>
</dbReference>
<sequence>MLRYRGKKKVLDKVKEFDAFSKVPDEYVDSTPVGGTFSVITFFIIMWLVYSEVSYFLDSNLVFKFMPDTDMDEKLRINIDITIAMPCSNIGADILDSTSQSVFGFGELQEEDTWWELTQEQQDAFDAVKYLNSYLREEYHSIWQLLWKKGHGSVRATIPPRKNKPNRRPDACRLHGVLTLNKVAGNFHITAGKSLHLPRGHIHLNMLFDDTPQNFSHRIHRLSFGSPANGIIYPLEGDEKITSDENMLYQYFIEVVPTDVDTTFESIKTFQYSVKELQRPISHSKGSHGVPGVFFKYDMAALKIQVYQERENLLQFMLRLFSIIGGIYVIISFINSVVLIVRTGLLSQTDPESMRNSKKALNARPAHASSLETNPLLVTPDLNVPLDLIKQ</sequence>
<evidence type="ECO:0008006" key="11">
    <source>
        <dbReference type="Google" id="ProtNLM"/>
    </source>
</evidence>
<evidence type="ECO:0000259" key="7">
    <source>
        <dbReference type="Pfam" id="PF07970"/>
    </source>
</evidence>
<dbReference type="Pfam" id="PF13850">
    <property type="entry name" value="ERGIC_N"/>
    <property type="match status" value="1"/>
</dbReference>
<dbReference type="InterPro" id="IPR039542">
    <property type="entry name" value="Erv_N"/>
</dbReference>
<dbReference type="InterPro" id="IPR045888">
    <property type="entry name" value="Erv"/>
</dbReference>
<evidence type="ECO:0000256" key="1">
    <source>
        <dbReference type="ARBA" id="ARBA00004457"/>
    </source>
</evidence>
<dbReference type="GO" id="GO:0005783">
    <property type="term" value="C:endoplasmic reticulum"/>
    <property type="evidence" value="ECO:0007669"/>
    <property type="project" value="TreeGrafter"/>
</dbReference>
<proteinExistence type="inferred from homology"/>
<comment type="subcellular location">
    <subcellularLocation>
        <location evidence="1">Endoplasmic reticulum-Golgi intermediate compartment membrane</location>
        <topology evidence="1">Multi-pass membrane protein</topology>
    </subcellularLocation>
</comment>
<keyword evidence="3 6" id="KW-0812">Transmembrane</keyword>
<dbReference type="PANTHER" id="PTHR10984">
    <property type="entry name" value="ENDOPLASMIC RETICULUM-GOLGI INTERMEDIATE COMPARTMENT PROTEIN"/>
    <property type="match status" value="1"/>
</dbReference>
<name>A0AAU9TUN9_EUPED</name>
<protein>
    <recommendedName>
        <fullName evidence="11">Endoplasmic reticulum-Golgi intermediate compartment protein 2</fullName>
    </recommendedName>
</protein>
<evidence type="ECO:0000256" key="5">
    <source>
        <dbReference type="ARBA" id="ARBA00023136"/>
    </source>
</evidence>
<dbReference type="EMBL" id="CAKOGL010000007">
    <property type="protein sequence ID" value="CAH2088235.1"/>
    <property type="molecule type" value="Genomic_DNA"/>
</dbReference>
<gene>
    <name evidence="9" type="ORF">EEDITHA_LOCUS4414</name>
</gene>
<dbReference type="GO" id="GO:0033116">
    <property type="term" value="C:endoplasmic reticulum-Golgi intermediate compartment membrane"/>
    <property type="evidence" value="ECO:0007669"/>
    <property type="project" value="UniProtKB-SubCell"/>
</dbReference>
<evidence type="ECO:0000313" key="10">
    <source>
        <dbReference type="Proteomes" id="UP001153954"/>
    </source>
</evidence>
<feature type="domain" description="Endoplasmic reticulum vesicle transporter C-terminal" evidence="7">
    <location>
        <begin position="167"/>
        <end position="334"/>
    </location>
</feature>
<dbReference type="GO" id="GO:0006888">
    <property type="term" value="P:endoplasmic reticulum to Golgi vesicle-mediated transport"/>
    <property type="evidence" value="ECO:0007669"/>
    <property type="project" value="TreeGrafter"/>
</dbReference>
<dbReference type="GO" id="GO:0006890">
    <property type="term" value="P:retrograde vesicle-mediated transport, Golgi to endoplasmic reticulum"/>
    <property type="evidence" value="ECO:0007669"/>
    <property type="project" value="TreeGrafter"/>
</dbReference>
<dbReference type="AlphaFoldDB" id="A0AAU9TUN9"/>
<feature type="transmembrane region" description="Helical" evidence="6">
    <location>
        <begin position="37"/>
        <end position="57"/>
    </location>
</feature>
<feature type="domain" description="Endoplasmic reticulum vesicle transporter N-terminal" evidence="8">
    <location>
        <begin position="14"/>
        <end position="101"/>
    </location>
</feature>
<evidence type="ECO:0000256" key="2">
    <source>
        <dbReference type="ARBA" id="ARBA00005648"/>
    </source>
</evidence>
<keyword evidence="4 6" id="KW-1133">Transmembrane helix</keyword>
<keyword evidence="10" id="KW-1185">Reference proteome</keyword>
<dbReference type="InterPro" id="IPR012936">
    <property type="entry name" value="Erv_C"/>
</dbReference>
<accession>A0AAU9TUN9</accession>
<evidence type="ECO:0000313" key="9">
    <source>
        <dbReference type="EMBL" id="CAH2088235.1"/>
    </source>
</evidence>
<evidence type="ECO:0000256" key="3">
    <source>
        <dbReference type="ARBA" id="ARBA00022692"/>
    </source>
</evidence>